<name>A0A3B0Z5H9_9ZZZZ</name>
<protein>
    <recommendedName>
        <fullName evidence="2">Response regulatory domain-containing protein</fullName>
    </recommendedName>
</protein>
<evidence type="ECO:0000313" key="3">
    <source>
        <dbReference type="EMBL" id="VAW88695.1"/>
    </source>
</evidence>
<dbReference type="PANTHER" id="PTHR44591">
    <property type="entry name" value="STRESS RESPONSE REGULATOR PROTEIN 1"/>
    <property type="match status" value="1"/>
</dbReference>
<evidence type="ECO:0000259" key="2">
    <source>
        <dbReference type="PROSITE" id="PS50110"/>
    </source>
</evidence>
<dbReference type="PANTHER" id="PTHR44591:SF25">
    <property type="entry name" value="CHEMOTAXIS TWO-COMPONENT RESPONSE REGULATOR"/>
    <property type="match status" value="1"/>
</dbReference>
<dbReference type="EMBL" id="UOFQ01000104">
    <property type="protein sequence ID" value="VAW88695.1"/>
    <property type="molecule type" value="Genomic_DNA"/>
</dbReference>
<dbReference type="SUPFAM" id="SSF52172">
    <property type="entry name" value="CheY-like"/>
    <property type="match status" value="1"/>
</dbReference>
<dbReference type="InterPro" id="IPR001789">
    <property type="entry name" value="Sig_transdc_resp-reg_receiver"/>
</dbReference>
<gene>
    <name evidence="3" type="ORF">MNBD_GAMMA17-279</name>
</gene>
<organism evidence="3">
    <name type="scientific">hydrothermal vent metagenome</name>
    <dbReference type="NCBI Taxonomy" id="652676"/>
    <lineage>
        <taxon>unclassified sequences</taxon>
        <taxon>metagenomes</taxon>
        <taxon>ecological metagenomes</taxon>
    </lineage>
</organism>
<dbReference type="AlphaFoldDB" id="A0A3B0Z5H9"/>
<dbReference type="SMART" id="SM00448">
    <property type="entry name" value="REC"/>
    <property type="match status" value="1"/>
</dbReference>
<feature type="domain" description="Response regulatory" evidence="2">
    <location>
        <begin position="6"/>
        <end position="122"/>
    </location>
</feature>
<sequence length="125" mass="13754">MVQPVSVLIVDDSDSTRLVMAAILRKAGYLVSEARCGVEALEMALKQNYSVVITDLHMPDMDGDSLVSCLRRCSQYQFTPILFASAESVDEIRLIGGEVRATGWISKPVKPDKLLAGLRRLLNTD</sequence>
<dbReference type="PROSITE" id="PS50110">
    <property type="entry name" value="RESPONSE_REGULATORY"/>
    <property type="match status" value="1"/>
</dbReference>
<dbReference type="InterPro" id="IPR011006">
    <property type="entry name" value="CheY-like_superfamily"/>
</dbReference>
<reference evidence="3" key="1">
    <citation type="submission" date="2018-06" db="EMBL/GenBank/DDBJ databases">
        <authorList>
            <person name="Zhirakovskaya E."/>
        </authorList>
    </citation>
    <scope>NUCLEOTIDE SEQUENCE</scope>
</reference>
<keyword evidence="1" id="KW-0597">Phosphoprotein</keyword>
<proteinExistence type="predicted"/>
<dbReference type="Gene3D" id="3.40.50.2300">
    <property type="match status" value="1"/>
</dbReference>
<accession>A0A3B0Z5H9</accession>
<dbReference type="InterPro" id="IPR050595">
    <property type="entry name" value="Bact_response_regulator"/>
</dbReference>
<dbReference type="GO" id="GO:0000160">
    <property type="term" value="P:phosphorelay signal transduction system"/>
    <property type="evidence" value="ECO:0007669"/>
    <property type="project" value="InterPro"/>
</dbReference>
<dbReference type="Pfam" id="PF00072">
    <property type="entry name" value="Response_reg"/>
    <property type="match status" value="1"/>
</dbReference>
<evidence type="ECO:0000256" key="1">
    <source>
        <dbReference type="ARBA" id="ARBA00022553"/>
    </source>
</evidence>